<dbReference type="InterPro" id="IPR003594">
    <property type="entry name" value="HATPase_dom"/>
</dbReference>
<dbReference type="Gene3D" id="3.30.450.40">
    <property type="match status" value="1"/>
</dbReference>
<dbReference type="InterPro" id="IPR036097">
    <property type="entry name" value="HisK_dim/P_sf"/>
</dbReference>
<evidence type="ECO:0000259" key="7">
    <source>
        <dbReference type="PROSITE" id="PS50109"/>
    </source>
</evidence>
<dbReference type="EMBL" id="BNJG01000001">
    <property type="protein sequence ID" value="GHO54493.1"/>
    <property type="molecule type" value="Genomic_DNA"/>
</dbReference>
<evidence type="ECO:0000256" key="4">
    <source>
        <dbReference type="ARBA" id="ARBA00022679"/>
    </source>
</evidence>
<name>A0ABQ3UP51_9CHLR</name>
<evidence type="ECO:0000256" key="3">
    <source>
        <dbReference type="ARBA" id="ARBA00022553"/>
    </source>
</evidence>
<dbReference type="InterPro" id="IPR029016">
    <property type="entry name" value="GAF-like_dom_sf"/>
</dbReference>
<dbReference type="SUPFAM" id="SSF47384">
    <property type="entry name" value="Homodimeric domain of signal transducing histidine kinase"/>
    <property type="match status" value="1"/>
</dbReference>
<dbReference type="Gene3D" id="1.10.287.130">
    <property type="match status" value="1"/>
</dbReference>
<dbReference type="Pfam" id="PF01590">
    <property type="entry name" value="GAF"/>
    <property type="match status" value="1"/>
</dbReference>
<dbReference type="InterPro" id="IPR004358">
    <property type="entry name" value="Sig_transdc_His_kin-like_C"/>
</dbReference>
<dbReference type="InterPro" id="IPR005467">
    <property type="entry name" value="His_kinase_dom"/>
</dbReference>
<dbReference type="PROSITE" id="PS50109">
    <property type="entry name" value="HIS_KIN"/>
    <property type="match status" value="1"/>
</dbReference>
<dbReference type="EC" id="2.7.13.3" evidence="2"/>
<evidence type="ECO:0000256" key="5">
    <source>
        <dbReference type="ARBA" id="ARBA00022777"/>
    </source>
</evidence>
<dbReference type="SMART" id="SM00387">
    <property type="entry name" value="HATPase_c"/>
    <property type="match status" value="1"/>
</dbReference>
<dbReference type="CDD" id="cd00075">
    <property type="entry name" value="HATPase"/>
    <property type="match status" value="1"/>
</dbReference>
<keyword evidence="9" id="KW-1185">Reference proteome</keyword>
<dbReference type="SUPFAM" id="SSF55781">
    <property type="entry name" value="GAF domain-like"/>
    <property type="match status" value="1"/>
</dbReference>
<comment type="catalytic activity">
    <reaction evidence="1">
        <text>ATP + protein L-histidine = ADP + protein N-phospho-L-histidine.</text>
        <dbReference type="EC" id="2.7.13.3"/>
    </reaction>
</comment>
<dbReference type="PANTHER" id="PTHR43711:SF1">
    <property type="entry name" value="HISTIDINE KINASE 1"/>
    <property type="match status" value="1"/>
</dbReference>
<dbReference type="Proteomes" id="UP000654345">
    <property type="component" value="Unassembled WGS sequence"/>
</dbReference>
<dbReference type="SUPFAM" id="SSF55874">
    <property type="entry name" value="ATPase domain of HSP90 chaperone/DNA topoisomerase II/histidine kinase"/>
    <property type="match status" value="1"/>
</dbReference>
<evidence type="ECO:0000313" key="9">
    <source>
        <dbReference type="Proteomes" id="UP000654345"/>
    </source>
</evidence>
<organism evidence="8 9">
    <name type="scientific">Ktedonobacter robiniae</name>
    <dbReference type="NCBI Taxonomy" id="2778365"/>
    <lineage>
        <taxon>Bacteria</taxon>
        <taxon>Bacillati</taxon>
        <taxon>Chloroflexota</taxon>
        <taxon>Ktedonobacteria</taxon>
        <taxon>Ktedonobacterales</taxon>
        <taxon>Ktedonobacteraceae</taxon>
        <taxon>Ktedonobacter</taxon>
    </lineage>
</organism>
<keyword evidence="6" id="KW-0902">Two-component regulatory system</keyword>
<keyword evidence="5" id="KW-0418">Kinase</keyword>
<evidence type="ECO:0000256" key="1">
    <source>
        <dbReference type="ARBA" id="ARBA00000085"/>
    </source>
</evidence>
<dbReference type="Pfam" id="PF00512">
    <property type="entry name" value="HisKA"/>
    <property type="match status" value="1"/>
</dbReference>
<accession>A0ABQ3UP51</accession>
<dbReference type="SMART" id="SM00388">
    <property type="entry name" value="HisKA"/>
    <property type="match status" value="1"/>
</dbReference>
<dbReference type="InterPro" id="IPR003661">
    <property type="entry name" value="HisK_dim/P_dom"/>
</dbReference>
<dbReference type="Gene3D" id="3.30.565.10">
    <property type="entry name" value="Histidine kinase-like ATPase, C-terminal domain"/>
    <property type="match status" value="1"/>
</dbReference>
<dbReference type="InterPro" id="IPR050736">
    <property type="entry name" value="Sensor_HK_Regulatory"/>
</dbReference>
<feature type="domain" description="Histidine kinase" evidence="7">
    <location>
        <begin position="230"/>
        <end position="464"/>
    </location>
</feature>
<gene>
    <name evidence="8" type="ORF">KSB_29680</name>
</gene>
<comment type="caution">
    <text evidence="8">The sequence shown here is derived from an EMBL/GenBank/DDBJ whole genome shotgun (WGS) entry which is preliminary data.</text>
</comment>
<dbReference type="PRINTS" id="PR00344">
    <property type="entry name" value="BCTRLSENSOR"/>
</dbReference>
<dbReference type="CDD" id="cd00082">
    <property type="entry name" value="HisKA"/>
    <property type="match status" value="1"/>
</dbReference>
<dbReference type="Pfam" id="PF02518">
    <property type="entry name" value="HATPase_c"/>
    <property type="match status" value="1"/>
</dbReference>
<sequence>MVRVFHEFSPREQQAMHLLRVHEAIQTLTEAIAHLPGHFPEPIANALPAESPLLSPPVVFIAQQLVDVIRDILGCPRVSLKAIGLSGYSYFVAGSGFSAEQEQPERAISGRLPLVEILDASLVARLATKQEVIVQGNRVHIPPDYGNLASERILLIPLFLEKHLAGLLCILKEGLESTYTSEEMELVKALAAQAVLVMQCLLAAQKQTESHAREQTLRDVHHLSQEFLVLASHELRTPLTSILGNLQLAQRRLASLQRQIAEQAEPIQKHLTQAQQPLASASQSAQLQQRMINAIIDDARLQANQFQLHLERCDLLALLNAVVVSQHQMAPGHTILLNMPATPHQVFVLGDAERIGSVLTTYLENALAYSPAQQPVTVNVLAKEKSVQVSVHNEGPGIPLEEQKHLWERFYRAKGSAVQHELDLSLGLRLYLCRAFIERHSGQVGVQSEPGHGATFWFTLPILPPDIPQQQREGRTSCTGTP</sequence>
<dbReference type="InterPro" id="IPR003018">
    <property type="entry name" value="GAF"/>
</dbReference>
<protein>
    <recommendedName>
        <fullName evidence="2">histidine kinase</fullName>
        <ecNumber evidence="2">2.7.13.3</ecNumber>
    </recommendedName>
</protein>
<keyword evidence="3" id="KW-0597">Phosphoprotein</keyword>
<dbReference type="PANTHER" id="PTHR43711">
    <property type="entry name" value="TWO-COMPONENT HISTIDINE KINASE"/>
    <property type="match status" value="1"/>
</dbReference>
<keyword evidence="4" id="KW-0808">Transferase</keyword>
<proteinExistence type="predicted"/>
<evidence type="ECO:0000313" key="8">
    <source>
        <dbReference type="EMBL" id="GHO54493.1"/>
    </source>
</evidence>
<reference evidence="8 9" key="1">
    <citation type="journal article" date="2021" name="Int. J. Syst. Evol. Microbiol.">
        <title>Reticulibacter mediterranei gen. nov., sp. nov., within the new family Reticulibacteraceae fam. nov., and Ktedonospora formicarum gen. nov., sp. nov., Ktedonobacter robiniae sp. nov., Dictyobacter formicarum sp. nov. and Dictyobacter arantiisoli sp. nov., belonging to the class Ktedonobacteria.</title>
        <authorList>
            <person name="Yabe S."/>
            <person name="Zheng Y."/>
            <person name="Wang C.M."/>
            <person name="Sakai Y."/>
            <person name="Abe K."/>
            <person name="Yokota A."/>
            <person name="Donadio S."/>
            <person name="Cavaletti L."/>
            <person name="Monciardini P."/>
        </authorList>
    </citation>
    <scope>NUCLEOTIDE SEQUENCE [LARGE SCALE GENOMIC DNA]</scope>
    <source>
        <strain evidence="8 9">SOSP1-30</strain>
    </source>
</reference>
<evidence type="ECO:0000256" key="2">
    <source>
        <dbReference type="ARBA" id="ARBA00012438"/>
    </source>
</evidence>
<evidence type="ECO:0000256" key="6">
    <source>
        <dbReference type="ARBA" id="ARBA00023012"/>
    </source>
</evidence>
<dbReference type="InterPro" id="IPR036890">
    <property type="entry name" value="HATPase_C_sf"/>
</dbReference>